<keyword evidence="2" id="KW-1185">Reference proteome</keyword>
<protein>
    <submittedName>
        <fullName evidence="1">Uncharacterized protein</fullName>
    </submittedName>
</protein>
<dbReference type="HOGENOM" id="CLU_336078_0_0_7"/>
<reference evidence="1 2" key="1">
    <citation type="journal article" date="2004" name="Science">
        <title>A predator unmasked: life cycle of Bdellovibrio bacteriovorus from a genomic perspective.</title>
        <authorList>
            <person name="Rendulic S."/>
            <person name="Jagtap P."/>
            <person name="Rosinus A."/>
            <person name="Eppinger M."/>
            <person name="Baar C."/>
            <person name="Lanz C."/>
            <person name="Keller H."/>
            <person name="Lambert C."/>
            <person name="Evans K.J."/>
            <person name="Goesmann A."/>
            <person name="Meyer F."/>
            <person name="Sockett R.E."/>
            <person name="Schuster S.C."/>
        </authorList>
    </citation>
    <scope>NUCLEOTIDE SEQUENCE [LARGE SCALE GENOMIC DNA]</scope>
    <source>
        <strain evidence="2">ATCC 15356 / DSM 50701 / NCIMB 9529 / HD100</strain>
    </source>
</reference>
<proteinExistence type="predicted"/>
<dbReference type="EMBL" id="BX842648">
    <property type="protein sequence ID" value="CAE78856.1"/>
    <property type="molecule type" value="Genomic_DNA"/>
</dbReference>
<dbReference type="Proteomes" id="UP000008080">
    <property type="component" value="Chromosome"/>
</dbReference>
<sequence>MARLLLCITVSEVKMARNKILMATSVLLITLNSYAGESGMSSAYSFGGACASQGVWTQTALANTQELRRITLQLRDDPSCKALGASVQSAVASLEDQVKMISDTPQRASRLSQLPNEISALRNFLISSPDMKGQVLQLMMNRSIESATLGAQVQQDATSMASGMTDFNTRLQRGANTGLQLTNQVIDSIPLLEECLTDSSSTAFGNYIAAAVKVVSSFASSGEGGSGSNLATTISKITGVMRNGKYASVLKKLNQQEFTASMACLMEVTTESYCHNRDGMSLFQKGMEDVRVRSEDNNKVTPSNPFAGYYVLNTHVPNVTKWLQKIQIGVDPKLPTDAEFQNKILQEVTEFYKGVKVLLGDYNTAVITIKSMPTLLAKQNAVLKLIGQIESSMNGGSRFGESKTNFFTMSRTPITIPFDLIGMPTPDQVLGKTFPKLAYDEWLQANMTSLPMFQDPVVLAETIGNNMKQIVQEANISAIEYFNKWYIVDKSALVNESMIDINYTVKDSLTAINQYLEHFKERSAKYDGDASILPAVVDTQVRIKKILDAYQRVENQGRLLAQKQDLSHMTPEQIDAMSANYEALVNTVYAEFNVMLSRSGFLANRMVNFVYQDYILLVKNKVNFTEYQQELFVSSGMAAFDKMLQTYNGNPAQIQNDLNMGLRINLGNIEALEALLKNSVISAVADLKQVENGKPDGFFSRYGRILQDMVDDKEVSPAHNIFSVLPKSLYYWFKNSDRYAAIGSTSGPQSEFDDARYIRSQMCIQGLAFVNQTGLQNLCQDAVLKSPIPGADVEKYNVSYAKELHRNLNAAEVSKQMQVSLNRSSRICAFRDFNRRNMVLFMTLGKTK</sequence>
<organism evidence="1 2">
    <name type="scientific">Bdellovibrio bacteriovorus (strain ATCC 15356 / DSM 50701 / NCIMB 9529 / HD100)</name>
    <dbReference type="NCBI Taxonomy" id="264462"/>
    <lineage>
        <taxon>Bacteria</taxon>
        <taxon>Pseudomonadati</taxon>
        <taxon>Bdellovibrionota</taxon>
        <taxon>Bdellovibrionia</taxon>
        <taxon>Bdellovibrionales</taxon>
        <taxon>Pseudobdellovibrionaceae</taxon>
        <taxon>Bdellovibrio</taxon>
    </lineage>
</organism>
<gene>
    <name evidence="1" type="ordered locus">Bd0913</name>
</gene>
<accession>Q6MPE2</accession>
<evidence type="ECO:0000313" key="2">
    <source>
        <dbReference type="Proteomes" id="UP000008080"/>
    </source>
</evidence>
<evidence type="ECO:0000313" key="1">
    <source>
        <dbReference type="EMBL" id="CAE78856.1"/>
    </source>
</evidence>
<dbReference type="AlphaFoldDB" id="Q6MPE2"/>
<dbReference type="KEGG" id="bba:Bd0913"/>
<name>Q6MPE2_BDEBA</name>